<dbReference type="OrthoDB" id="9997739at2759"/>
<keyword evidence="3" id="KW-1185">Reference proteome</keyword>
<dbReference type="HOGENOM" id="CLU_021542_1_0_1"/>
<sequence>MREVQIWEHVLKWGISQNPGLSSDTSHYSNEDFNALKSTLQQFIPFIKFFNLTSKEFLKNVFPYREILPNELYIDLLKLFLNNNHKPSNKKVIDSKIITTQHAELISKWIDKLEITDELKNSYKFKLILRGSQDGFTAKRFHEVCDNRSRTVAIIKVKDSNEILGGYNPIEWKSENKNTKNNISNYHGTTGDSFIFSFMNKENIKNHIISRVKNEKFAINY</sequence>
<dbReference type="AlphaFoldDB" id="A0A015JBK3"/>
<organism evidence="2 3">
    <name type="scientific">Rhizophagus irregularis (strain DAOM 197198w)</name>
    <name type="common">Glomus intraradices</name>
    <dbReference type="NCBI Taxonomy" id="1432141"/>
    <lineage>
        <taxon>Eukaryota</taxon>
        <taxon>Fungi</taxon>
        <taxon>Fungi incertae sedis</taxon>
        <taxon>Mucoromycota</taxon>
        <taxon>Glomeromycotina</taxon>
        <taxon>Glomeromycetes</taxon>
        <taxon>Glomerales</taxon>
        <taxon>Glomeraceae</taxon>
        <taxon>Rhizophagus</taxon>
    </lineage>
</organism>
<dbReference type="Proteomes" id="UP000022910">
    <property type="component" value="Unassembled WGS sequence"/>
</dbReference>
<evidence type="ECO:0000313" key="2">
    <source>
        <dbReference type="EMBL" id="EXX66907.1"/>
    </source>
</evidence>
<proteinExistence type="predicted"/>
<feature type="domain" description="TLDc" evidence="1">
    <location>
        <begin position="96"/>
        <end position="221"/>
    </location>
</feature>
<evidence type="ECO:0000313" key="3">
    <source>
        <dbReference type="Proteomes" id="UP000022910"/>
    </source>
</evidence>
<dbReference type="PROSITE" id="PS51886">
    <property type="entry name" value="TLDC"/>
    <property type="match status" value="1"/>
</dbReference>
<evidence type="ECO:0000259" key="1">
    <source>
        <dbReference type="PROSITE" id="PS51886"/>
    </source>
</evidence>
<dbReference type="Pfam" id="PF07534">
    <property type="entry name" value="TLD"/>
    <property type="match status" value="1"/>
</dbReference>
<reference evidence="2 3" key="1">
    <citation type="submission" date="2014-02" db="EMBL/GenBank/DDBJ databases">
        <title>Single nucleus genome sequencing reveals high similarity among nuclei of an endomycorrhizal fungus.</title>
        <authorList>
            <person name="Lin K."/>
            <person name="Geurts R."/>
            <person name="Zhang Z."/>
            <person name="Limpens E."/>
            <person name="Saunders D.G."/>
            <person name="Mu D."/>
            <person name="Pang E."/>
            <person name="Cao H."/>
            <person name="Cha H."/>
            <person name="Lin T."/>
            <person name="Zhou Q."/>
            <person name="Shang Y."/>
            <person name="Li Y."/>
            <person name="Ivanov S."/>
            <person name="Sharma T."/>
            <person name="Velzen R.V."/>
            <person name="Ruijter N.D."/>
            <person name="Aanen D.K."/>
            <person name="Win J."/>
            <person name="Kamoun S."/>
            <person name="Bisseling T."/>
            <person name="Huang S."/>
        </authorList>
    </citation>
    <scope>NUCLEOTIDE SEQUENCE [LARGE SCALE GENOMIC DNA]</scope>
    <source>
        <strain evidence="3">DAOM197198w</strain>
    </source>
</reference>
<dbReference type="InterPro" id="IPR006571">
    <property type="entry name" value="TLDc_dom"/>
</dbReference>
<comment type="caution">
    <text evidence="2">The sequence shown here is derived from an EMBL/GenBank/DDBJ whole genome shotgun (WGS) entry which is preliminary data.</text>
</comment>
<gene>
    <name evidence="2" type="ORF">RirG_119300</name>
</gene>
<accession>A0A015JBK3</accession>
<protein>
    <recommendedName>
        <fullName evidence="1">TLDc domain-containing protein</fullName>
    </recommendedName>
</protein>
<name>A0A015JBK3_RHIIW</name>
<dbReference type="EMBL" id="JEMT01018194">
    <property type="protein sequence ID" value="EXX66907.1"/>
    <property type="molecule type" value="Genomic_DNA"/>
</dbReference>